<dbReference type="InterPro" id="IPR018253">
    <property type="entry name" value="DnaJ_domain_CS"/>
</dbReference>
<keyword evidence="4" id="KW-0862">Zinc</keyword>
<dbReference type="PRINTS" id="PR00625">
    <property type="entry name" value="JDOMAIN"/>
</dbReference>
<dbReference type="SMART" id="SM00271">
    <property type="entry name" value="DnaJ"/>
    <property type="match status" value="1"/>
</dbReference>
<dbReference type="PATRIC" id="fig|1618439.3.peg.219"/>
<dbReference type="PROSITE" id="PS00636">
    <property type="entry name" value="DNAJ_1"/>
    <property type="match status" value="1"/>
</dbReference>
<keyword evidence="3" id="KW-0863">Zinc-finger</keyword>
<proteinExistence type="predicted"/>
<protein>
    <submittedName>
        <fullName evidence="7">Chaperone protein DnaJ</fullName>
    </submittedName>
</protein>
<evidence type="ECO:0000256" key="1">
    <source>
        <dbReference type="ARBA" id="ARBA00022723"/>
    </source>
</evidence>
<name>A0A0G1WZU1_9BACT</name>
<dbReference type="EMBL" id="LCPJ01000007">
    <property type="protein sequence ID" value="KKU95838.1"/>
    <property type="molecule type" value="Genomic_DNA"/>
</dbReference>
<dbReference type="SUPFAM" id="SSF49493">
    <property type="entry name" value="HSP40/DnaJ peptide-binding domain"/>
    <property type="match status" value="2"/>
</dbReference>
<dbReference type="PROSITE" id="PS50076">
    <property type="entry name" value="DNAJ_2"/>
    <property type="match status" value="1"/>
</dbReference>
<dbReference type="InterPro" id="IPR002939">
    <property type="entry name" value="DnaJ_C"/>
</dbReference>
<evidence type="ECO:0000256" key="3">
    <source>
        <dbReference type="ARBA" id="ARBA00022771"/>
    </source>
</evidence>
<dbReference type="Pfam" id="PF01556">
    <property type="entry name" value="DnaJ_C"/>
    <property type="match status" value="1"/>
</dbReference>
<dbReference type="InterPro" id="IPR008971">
    <property type="entry name" value="HSP40/DnaJ_pept-bd"/>
</dbReference>
<evidence type="ECO:0000313" key="7">
    <source>
        <dbReference type="EMBL" id="KKU95838.1"/>
    </source>
</evidence>
<evidence type="ECO:0000256" key="4">
    <source>
        <dbReference type="ARBA" id="ARBA00022833"/>
    </source>
</evidence>
<dbReference type="InterPro" id="IPR036869">
    <property type="entry name" value="J_dom_sf"/>
</dbReference>
<dbReference type="FunFam" id="2.60.260.20:FF:000005">
    <property type="entry name" value="Chaperone protein dnaJ 1, mitochondrial"/>
    <property type="match status" value="1"/>
</dbReference>
<keyword evidence="2" id="KW-0677">Repeat</keyword>
<dbReference type="GO" id="GO:0008270">
    <property type="term" value="F:zinc ion binding"/>
    <property type="evidence" value="ECO:0007669"/>
    <property type="project" value="UniProtKB-KW"/>
</dbReference>
<dbReference type="Gene3D" id="1.10.287.110">
    <property type="entry name" value="DnaJ domain"/>
    <property type="match status" value="1"/>
</dbReference>
<dbReference type="Pfam" id="PF00226">
    <property type="entry name" value="DnaJ"/>
    <property type="match status" value="1"/>
</dbReference>
<evidence type="ECO:0000256" key="2">
    <source>
        <dbReference type="ARBA" id="ARBA00022737"/>
    </source>
</evidence>
<dbReference type="Gene3D" id="2.60.260.20">
    <property type="entry name" value="Urease metallochaperone UreE, N-terminal domain"/>
    <property type="match status" value="2"/>
</dbReference>
<dbReference type="PANTHER" id="PTHR43096">
    <property type="entry name" value="DNAJ HOMOLOG 1, MITOCHONDRIAL-RELATED"/>
    <property type="match status" value="1"/>
</dbReference>
<dbReference type="AlphaFoldDB" id="A0A0G1WZU1"/>
<accession>A0A0G1WZU1</accession>
<evidence type="ECO:0000259" key="6">
    <source>
        <dbReference type="PROSITE" id="PS50076"/>
    </source>
</evidence>
<comment type="caution">
    <text evidence="7">The sequence shown here is derived from an EMBL/GenBank/DDBJ whole genome shotgun (WGS) entry which is preliminary data.</text>
</comment>
<dbReference type="PANTHER" id="PTHR43096:SF52">
    <property type="entry name" value="DNAJ HOMOLOG 1, MITOCHONDRIAL-RELATED"/>
    <property type="match status" value="1"/>
</dbReference>
<sequence length="301" mass="32866">MATKRDYYEILGVSKSASADELKKAYRKLALEWHPDRNKAANANEKFKEINEAYAVLSDPKKKETYDQFGHSAFAPGGGMGGGWGQSRGAGSGFAGQGPFQYYYSSGGAGGSPFGGADFIDPFEIFEQFFGGGFSGRGGQSRRPREAYEMTIDFMDAMKGATKEIHLPRGAAGEGSMRKTIKIPAGVDTGSRIRFDEFDIVLSVRPSREFKREGDDLIVEKEITYVQAALGAVVDVPTIDGDVKIRIQPGTQPGTLVRLRGKGAPHVRGSGRGDQYVKIELHVPTHLTRQQRELLEEFDAS</sequence>
<feature type="domain" description="J" evidence="6">
    <location>
        <begin position="6"/>
        <end position="70"/>
    </location>
</feature>
<gene>
    <name evidence="7" type="ORF">UY27_C0007G0006</name>
</gene>
<dbReference type="GO" id="GO:0042026">
    <property type="term" value="P:protein refolding"/>
    <property type="evidence" value="ECO:0007669"/>
    <property type="project" value="TreeGrafter"/>
</dbReference>
<organism evidence="7 8">
    <name type="scientific">Candidatus Gottesmanbacteria bacterium GW2011_GWA1_48_13</name>
    <dbReference type="NCBI Taxonomy" id="1618439"/>
    <lineage>
        <taxon>Bacteria</taxon>
        <taxon>Candidatus Gottesmaniibacteriota</taxon>
    </lineage>
</organism>
<dbReference type="InterPro" id="IPR001623">
    <property type="entry name" value="DnaJ_domain"/>
</dbReference>
<reference evidence="7 8" key="1">
    <citation type="journal article" date="2015" name="Nature">
        <title>rRNA introns, odd ribosomes, and small enigmatic genomes across a large radiation of phyla.</title>
        <authorList>
            <person name="Brown C.T."/>
            <person name="Hug L.A."/>
            <person name="Thomas B.C."/>
            <person name="Sharon I."/>
            <person name="Castelle C.J."/>
            <person name="Singh A."/>
            <person name="Wilkins M.J."/>
            <person name="Williams K.H."/>
            <person name="Banfield J.F."/>
        </authorList>
    </citation>
    <scope>NUCLEOTIDE SEQUENCE [LARGE SCALE GENOMIC DNA]</scope>
</reference>
<keyword evidence="1" id="KW-0479">Metal-binding</keyword>
<dbReference type="GO" id="GO:0005737">
    <property type="term" value="C:cytoplasm"/>
    <property type="evidence" value="ECO:0007669"/>
    <property type="project" value="TreeGrafter"/>
</dbReference>
<evidence type="ECO:0000313" key="8">
    <source>
        <dbReference type="Proteomes" id="UP000034661"/>
    </source>
</evidence>
<dbReference type="CDD" id="cd06257">
    <property type="entry name" value="DnaJ"/>
    <property type="match status" value="1"/>
</dbReference>
<keyword evidence="5" id="KW-0143">Chaperone</keyword>
<dbReference type="SUPFAM" id="SSF46565">
    <property type="entry name" value="Chaperone J-domain"/>
    <property type="match status" value="1"/>
</dbReference>
<dbReference type="Proteomes" id="UP000034661">
    <property type="component" value="Unassembled WGS sequence"/>
</dbReference>
<dbReference type="CDD" id="cd10747">
    <property type="entry name" value="DnaJ_C"/>
    <property type="match status" value="1"/>
</dbReference>
<evidence type="ECO:0000256" key="5">
    <source>
        <dbReference type="ARBA" id="ARBA00023186"/>
    </source>
</evidence>
<dbReference type="GO" id="GO:0051082">
    <property type="term" value="F:unfolded protein binding"/>
    <property type="evidence" value="ECO:0007669"/>
    <property type="project" value="InterPro"/>
</dbReference>